<evidence type="ECO:0000313" key="1">
    <source>
        <dbReference type="EnsemblMetazoa" id="PPA11032.1"/>
    </source>
</evidence>
<accession>A0A8R1U830</accession>
<proteinExistence type="predicted"/>
<reference evidence="2" key="1">
    <citation type="journal article" date="2008" name="Nat. Genet.">
        <title>The Pristionchus pacificus genome provides a unique perspective on nematode lifestyle and parasitism.</title>
        <authorList>
            <person name="Dieterich C."/>
            <person name="Clifton S.W."/>
            <person name="Schuster L.N."/>
            <person name="Chinwalla A."/>
            <person name="Delehaunty K."/>
            <person name="Dinkelacker I."/>
            <person name="Fulton L."/>
            <person name="Fulton R."/>
            <person name="Godfrey J."/>
            <person name="Minx P."/>
            <person name="Mitreva M."/>
            <person name="Roeseler W."/>
            <person name="Tian H."/>
            <person name="Witte H."/>
            <person name="Yang S.P."/>
            <person name="Wilson R.K."/>
            <person name="Sommer R.J."/>
        </authorList>
    </citation>
    <scope>NUCLEOTIDE SEQUENCE [LARGE SCALE GENOMIC DNA]</scope>
    <source>
        <strain evidence="2">PS312</strain>
    </source>
</reference>
<organism evidence="1 2">
    <name type="scientific">Pristionchus pacificus</name>
    <name type="common">Parasitic nematode worm</name>
    <dbReference type="NCBI Taxonomy" id="54126"/>
    <lineage>
        <taxon>Eukaryota</taxon>
        <taxon>Metazoa</taxon>
        <taxon>Ecdysozoa</taxon>
        <taxon>Nematoda</taxon>
        <taxon>Chromadorea</taxon>
        <taxon>Rhabditida</taxon>
        <taxon>Rhabditina</taxon>
        <taxon>Diplogasteromorpha</taxon>
        <taxon>Diplogasteroidea</taxon>
        <taxon>Neodiplogasteridae</taxon>
        <taxon>Pristionchus</taxon>
    </lineage>
</organism>
<dbReference type="AlphaFoldDB" id="A0A454XMK4"/>
<protein>
    <submittedName>
        <fullName evidence="1">Uncharacterized protein</fullName>
    </submittedName>
</protein>
<name>A0A454XMK4_PRIPA</name>
<reference evidence="1" key="2">
    <citation type="submission" date="2022-06" db="UniProtKB">
        <authorList>
            <consortium name="EnsemblMetazoa"/>
        </authorList>
    </citation>
    <scope>IDENTIFICATION</scope>
    <source>
        <strain evidence="1">PS312</strain>
    </source>
</reference>
<keyword evidence="2" id="KW-1185">Reference proteome</keyword>
<accession>A0A454XMK4</accession>
<gene>
    <name evidence="1" type="primary">WBGene00100586</name>
</gene>
<evidence type="ECO:0000313" key="2">
    <source>
        <dbReference type="Proteomes" id="UP000005239"/>
    </source>
</evidence>
<dbReference type="EnsemblMetazoa" id="PPA11032.1">
    <property type="protein sequence ID" value="PPA11032.1"/>
    <property type="gene ID" value="WBGene00100586"/>
</dbReference>
<dbReference type="Proteomes" id="UP000005239">
    <property type="component" value="Unassembled WGS sequence"/>
</dbReference>
<sequence length="269" mass="29372">MTHVKKEKKGERSGCFRAFRTTIRSILSRRSSKPSPTFHVSMSASVFATPTAAAAAAPLSFPAAAAAAAAEPVYDRISLCSVESDLDQEPIPAYIRNICARLHQQPAMPVGVAAPSQLLQLQQHSSRRLRTSPDVPEDPQPTGAESAFWTGITIDKSHEETAPVPGAPVETRLTIKDQSANRSHFPVALEIIANGAEVTLTFKRGSISGQTTHRPVILTADLDDYDTIDIEWNRECAYDLMELSEDVRVKCKFAGDRHFITLSNAEIYA</sequence>